<dbReference type="Pfam" id="PF00266">
    <property type="entry name" value="Aminotran_5"/>
    <property type="match status" value="1"/>
</dbReference>
<comment type="cofactor">
    <cofactor evidence="1">
        <name>pyridoxal 5'-phosphate</name>
        <dbReference type="ChEBI" id="CHEBI:597326"/>
    </cofactor>
</comment>
<feature type="domain" description="Aminotransferase class V" evidence="11">
    <location>
        <begin position="6"/>
        <end position="369"/>
    </location>
</feature>
<dbReference type="GO" id="GO:0051536">
    <property type="term" value="F:iron-sulfur cluster binding"/>
    <property type="evidence" value="ECO:0007669"/>
    <property type="project" value="UniProtKB-KW"/>
</dbReference>
<dbReference type="OrthoDB" id="9808002at2"/>
<dbReference type="PIRSF" id="PIRSF005572">
    <property type="entry name" value="NifS"/>
    <property type="match status" value="1"/>
</dbReference>
<protein>
    <recommendedName>
        <fullName evidence="4">Cysteine desulfurase</fullName>
    </recommendedName>
</protein>
<dbReference type="Gene3D" id="3.40.640.10">
    <property type="entry name" value="Type I PLP-dependent aspartate aminotransferase-like (Major domain)"/>
    <property type="match status" value="1"/>
</dbReference>
<comment type="caution">
    <text evidence="12">The sequence shown here is derived from an EMBL/GenBank/DDBJ whole genome shotgun (WGS) entry which is preliminary data.</text>
</comment>
<dbReference type="InterPro" id="IPR015421">
    <property type="entry name" value="PyrdxlP-dep_Trfase_major"/>
</dbReference>
<keyword evidence="13" id="KW-1185">Reference proteome</keyword>
<reference evidence="12 13" key="1">
    <citation type="submission" date="2019-06" db="EMBL/GenBank/DDBJ databases">
        <title>The draft genome of Rhizobium smilacinae PTYR-5.</title>
        <authorList>
            <person name="Liu L."/>
            <person name="Li L."/>
            <person name="Zhang X."/>
        </authorList>
    </citation>
    <scope>NUCLEOTIDE SEQUENCE [LARGE SCALE GENOMIC DNA]</scope>
    <source>
        <strain evidence="12 13">PTYR-5</strain>
    </source>
</reference>
<comment type="catalytic activity">
    <reaction evidence="10">
        <text>(sulfur carrier)-H + L-cysteine = (sulfur carrier)-SH + L-alanine</text>
        <dbReference type="Rhea" id="RHEA:43892"/>
        <dbReference type="Rhea" id="RHEA-COMP:14737"/>
        <dbReference type="Rhea" id="RHEA-COMP:14739"/>
        <dbReference type="ChEBI" id="CHEBI:29917"/>
        <dbReference type="ChEBI" id="CHEBI:35235"/>
        <dbReference type="ChEBI" id="CHEBI:57972"/>
        <dbReference type="ChEBI" id="CHEBI:64428"/>
        <dbReference type="EC" id="2.8.1.7"/>
    </reaction>
</comment>
<evidence type="ECO:0000256" key="3">
    <source>
        <dbReference type="ARBA" id="ARBA00006490"/>
    </source>
</evidence>
<keyword evidence="8" id="KW-0408">Iron</keyword>
<keyword evidence="7" id="KW-0663">Pyridoxal phosphate</keyword>
<dbReference type="PANTHER" id="PTHR11601:SF34">
    <property type="entry name" value="CYSTEINE DESULFURASE"/>
    <property type="match status" value="1"/>
</dbReference>
<evidence type="ECO:0000256" key="8">
    <source>
        <dbReference type="ARBA" id="ARBA00023004"/>
    </source>
</evidence>
<dbReference type="InterPro" id="IPR000192">
    <property type="entry name" value="Aminotrans_V_dom"/>
</dbReference>
<organism evidence="12 13">
    <name type="scientific">Aliirhizobium smilacinae</name>
    <dbReference type="NCBI Taxonomy" id="1395944"/>
    <lineage>
        <taxon>Bacteria</taxon>
        <taxon>Pseudomonadati</taxon>
        <taxon>Pseudomonadota</taxon>
        <taxon>Alphaproteobacteria</taxon>
        <taxon>Hyphomicrobiales</taxon>
        <taxon>Rhizobiaceae</taxon>
        <taxon>Aliirhizobium</taxon>
    </lineage>
</organism>
<dbReference type="GO" id="GO:0046872">
    <property type="term" value="F:metal ion binding"/>
    <property type="evidence" value="ECO:0007669"/>
    <property type="project" value="UniProtKB-KW"/>
</dbReference>
<accession>A0A5C4XQB1</accession>
<evidence type="ECO:0000313" key="13">
    <source>
        <dbReference type="Proteomes" id="UP000311605"/>
    </source>
</evidence>
<evidence type="ECO:0000256" key="6">
    <source>
        <dbReference type="ARBA" id="ARBA00022723"/>
    </source>
</evidence>
<dbReference type="InterPro" id="IPR015422">
    <property type="entry name" value="PyrdxlP-dep_Trfase_small"/>
</dbReference>
<comment type="similarity">
    <text evidence="3">Belongs to the class-V pyridoxal-phosphate-dependent aminotransferase family. NifS/IscS subfamily.</text>
</comment>
<evidence type="ECO:0000259" key="11">
    <source>
        <dbReference type="Pfam" id="PF00266"/>
    </source>
</evidence>
<keyword evidence="6" id="KW-0479">Metal-binding</keyword>
<proteinExistence type="inferred from homology"/>
<name>A0A5C4XQB1_9HYPH</name>
<sequence length="388" mass="40485">MALQRTYLDWNATAPLSEAARLAMVEAFSLPGNASSVHAEGRAARAAVEKARRQVATLVGADPAHVTFTSGATEASNHVLSPDYRMGRAPVSISHLYASAIEHPAIREGGRFVAEQITEVPVTPAGIVDLAALEALLAKHDPASGLPMVAVMLVNNETGIVQPVAEVAALAHKYRGLMVVDAVQAAGRLSLDINTLDADFLIISSHKIGGPKGVGALISRGEVLMPKPLIRGGGQEKGHRSGTENFHAIIGFGAAAQVMSEDLESRNALIGAFRDRLEQAMIQAAPDMVIHGVTGARVANTSFFTLPGMKAETGQIAFDLEGIALSAGSACSSGKVGQSHVLTAMGLDTDVGGLRISLGPETTEIDMERAIAAFEKIARRRKVSGQAA</sequence>
<dbReference type="SUPFAM" id="SSF53383">
    <property type="entry name" value="PLP-dependent transferases"/>
    <property type="match status" value="1"/>
</dbReference>
<dbReference type="Proteomes" id="UP000311605">
    <property type="component" value="Unassembled WGS sequence"/>
</dbReference>
<dbReference type="GO" id="GO:0031071">
    <property type="term" value="F:cysteine desulfurase activity"/>
    <property type="evidence" value="ECO:0007669"/>
    <property type="project" value="UniProtKB-EC"/>
</dbReference>
<dbReference type="RefSeq" id="WP_139671154.1">
    <property type="nucleotide sequence ID" value="NZ_VDMN01000001.1"/>
</dbReference>
<keyword evidence="5" id="KW-0808">Transferase</keyword>
<dbReference type="PANTHER" id="PTHR11601">
    <property type="entry name" value="CYSTEINE DESULFURYLASE FAMILY MEMBER"/>
    <property type="match status" value="1"/>
</dbReference>
<evidence type="ECO:0000256" key="1">
    <source>
        <dbReference type="ARBA" id="ARBA00001933"/>
    </source>
</evidence>
<dbReference type="AlphaFoldDB" id="A0A5C4XQB1"/>
<gene>
    <name evidence="12" type="ORF">FHP24_00095</name>
</gene>
<dbReference type="EMBL" id="VDMN01000001">
    <property type="protein sequence ID" value="TNM64754.1"/>
    <property type="molecule type" value="Genomic_DNA"/>
</dbReference>
<evidence type="ECO:0000256" key="9">
    <source>
        <dbReference type="ARBA" id="ARBA00023014"/>
    </source>
</evidence>
<evidence type="ECO:0000313" key="12">
    <source>
        <dbReference type="EMBL" id="TNM64754.1"/>
    </source>
</evidence>
<dbReference type="Gene3D" id="3.90.1150.10">
    <property type="entry name" value="Aspartate Aminotransferase, domain 1"/>
    <property type="match status" value="1"/>
</dbReference>
<comment type="function">
    <text evidence="2">Catalyzes the removal of elemental sulfur atoms from cysteine to produce alanine. Seems to participate in the biosynthesis of the nitrogenase metalloclusters by providing the inorganic sulfur required for the Fe-S core formation.</text>
</comment>
<evidence type="ECO:0000256" key="7">
    <source>
        <dbReference type="ARBA" id="ARBA00022898"/>
    </source>
</evidence>
<evidence type="ECO:0000256" key="5">
    <source>
        <dbReference type="ARBA" id="ARBA00022679"/>
    </source>
</evidence>
<evidence type="ECO:0000256" key="10">
    <source>
        <dbReference type="ARBA" id="ARBA00050776"/>
    </source>
</evidence>
<keyword evidence="9" id="KW-0411">Iron-sulfur</keyword>
<dbReference type="InterPro" id="IPR015424">
    <property type="entry name" value="PyrdxlP-dep_Trfase"/>
</dbReference>
<dbReference type="InterPro" id="IPR016454">
    <property type="entry name" value="Cysteine_dSase"/>
</dbReference>
<evidence type="ECO:0000256" key="2">
    <source>
        <dbReference type="ARBA" id="ARBA00003120"/>
    </source>
</evidence>
<dbReference type="Gene3D" id="1.10.260.50">
    <property type="match status" value="1"/>
</dbReference>
<evidence type="ECO:0000256" key="4">
    <source>
        <dbReference type="ARBA" id="ARBA00013558"/>
    </source>
</evidence>